<dbReference type="GO" id="GO:0036222">
    <property type="term" value="F:XTP diphosphatase activity"/>
    <property type="evidence" value="ECO:0007669"/>
    <property type="project" value="UniProtKB-UniRule"/>
</dbReference>
<keyword evidence="15" id="KW-1185">Reference proteome</keyword>
<evidence type="ECO:0000256" key="11">
    <source>
        <dbReference type="ARBA" id="ARBA00093255"/>
    </source>
</evidence>
<evidence type="ECO:0000256" key="5">
    <source>
        <dbReference type="ARBA" id="ARBA00022741"/>
    </source>
</evidence>
<keyword evidence="3 13" id="KW-0963">Cytoplasm</keyword>
<accession>A0A9Q0RJU3</accession>
<evidence type="ECO:0000256" key="13">
    <source>
        <dbReference type="HAMAP-Rule" id="MF_03148"/>
    </source>
</evidence>
<comment type="similarity">
    <text evidence="2 13">Belongs to the HAM1 NTPase family.</text>
</comment>
<comment type="catalytic activity">
    <reaction evidence="13">
        <text>XTP + H2O = XMP + diphosphate + H(+)</text>
        <dbReference type="Rhea" id="RHEA:28610"/>
        <dbReference type="ChEBI" id="CHEBI:15377"/>
        <dbReference type="ChEBI" id="CHEBI:15378"/>
        <dbReference type="ChEBI" id="CHEBI:33019"/>
        <dbReference type="ChEBI" id="CHEBI:57464"/>
        <dbReference type="ChEBI" id="CHEBI:61314"/>
        <dbReference type="EC" id="3.6.1.66"/>
    </reaction>
</comment>
<dbReference type="CDD" id="cd00515">
    <property type="entry name" value="HAM1"/>
    <property type="match status" value="1"/>
</dbReference>
<evidence type="ECO:0000256" key="6">
    <source>
        <dbReference type="ARBA" id="ARBA00022801"/>
    </source>
</evidence>
<evidence type="ECO:0000256" key="8">
    <source>
        <dbReference type="ARBA" id="ARBA00023080"/>
    </source>
</evidence>
<dbReference type="InterPro" id="IPR002637">
    <property type="entry name" value="RdgB/HAM1"/>
</dbReference>
<dbReference type="SUPFAM" id="SSF52972">
    <property type="entry name" value="ITPase-like"/>
    <property type="match status" value="1"/>
</dbReference>
<dbReference type="InterPro" id="IPR029001">
    <property type="entry name" value="ITPase-like_fam"/>
</dbReference>
<name>A0A9Q0RJU3_BLOTA</name>
<dbReference type="GO" id="GO:0000166">
    <property type="term" value="F:nucleotide binding"/>
    <property type="evidence" value="ECO:0007669"/>
    <property type="project" value="UniProtKB-KW"/>
</dbReference>
<feature type="binding site" evidence="13">
    <location>
        <begin position="168"/>
        <end position="169"/>
    </location>
    <ligand>
        <name>ITP</name>
        <dbReference type="ChEBI" id="CHEBI:61402"/>
    </ligand>
</feature>
<dbReference type="GO" id="GO:0009117">
    <property type="term" value="P:nucleotide metabolic process"/>
    <property type="evidence" value="ECO:0007669"/>
    <property type="project" value="UniProtKB-KW"/>
</dbReference>
<gene>
    <name evidence="14" type="ORF">RDWZM_009565</name>
</gene>
<proteinExistence type="inferred from homology"/>
<dbReference type="Proteomes" id="UP001142055">
    <property type="component" value="Chromosome 3"/>
</dbReference>
<evidence type="ECO:0000313" key="15">
    <source>
        <dbReference type="Proteomes" id="UP001142055"/>
    </source>
</evidence>
<dbReference type="EMBL" id="JAPWDV010000003">
    <property type="protein sequence ID" value="KAJ6218408.1"/>
    <property type="molecule type" value="Genomic_DNA"/>
</dbReference>
<comment type="caution">
    <text evidence="13">Lacks conserved residue(s) required for the propagation of feature annotation.</text>
</comment>
<comment type="catalytic activity">
    <reaction evidence="10">
        <text>ITP + H2O = IMP + diphosphate + H(+)</text>
        <dbReference type="Rhea" id="RHEA:29399"/>
        <dbReference type="ChEBI" id="CHEBI:15377"/>
        <dbReference type="ChEBI" id="CHEBI:15378"/>
        <dbReference type="ChEBI" id="CHEBI:33019"/>
        <dbReference type="ChEBI" id="CHEBI:58053"/>
        <dbReference type="ChEBI" id="CHEBI:61402"/>
        <dbReference type="EC" id="3.6.1.66"/>
    </reaction>
    <physiologicalReaction direction="left-to-right" evidence="10">
        <dbReference type="Rhea" id="RHEA:29400"/>
    </physiologicalReaction>
</comment>
<comment type="catalytic activity">
    <reaction evidence="11">
        <text>dITP + H2O = dIMP + diphosphate + H(+)</text>
        <dbReference type="Rhea" id="RHEA:28342"/>
        <dbReference type="ChEBI" id="CHEBI:15377"/>
        <dbReference type="ChEBI" id="CHEBI:15378"/>
        <dbReference type="ChEBI" id="CHEBI:33019"/>
        <dbReference type="ChEBI" id="CHEBI:61194"/>
        <dbReference type="ChEBI" id="CHEBI:61382"/>
        <dbReference type="EC" id="3.6.1.66"/>
    </reaction>
    <physiologicalReaction direction="left-to-right" evidence="11">
        <dbReference type="Rhea" id="RHEA:28343"/>
    </physiologicalReaction>
</comment>
<evidence type="ECO:0000256" key="12">
    <source>
        <dbReference type="ARBA" id="ARBA00093271"/>
    </source>
</evidence>
<feature type="binding site" evidence="13">
    <location>
        <position position="38"/>
    </location>
    <ligand>
        <name>Mg(2+)</name>
        <dbReference type="ChEBI" id="CHEBI:18420"/>
    </ligand>
</feature>
<keyword evidence="4 13" id="KW-0479">Metal-binding</keyword>
<protein>
    <recommendedName>
        <fullName evidence="13">Inosine triphosphate pyrophosphatase</fullName>
        <shortName evidence="13">ITPase</shortName>
        <shortName evidence="13">Inosine triphosphatase</shortName>
        <ecNumber evidence="13">3.6.1.66</ecNumber>
    </recommendedName>
    <alternativeName>
        <fullName evidence="13">Non-canonical purine NTP pyrophosphatase</fullName>
    </alternativeName>
    <alternativeName>
        <fullName evidence="13">Non-standard purine NTP pyrophosphatase</fullName>
    </alternativeName>
    <alternativeName>
        <fullName evidence="13">Nucleoside-triphosphate diphosphatase</fullName>
    </alternativeName>
    <alternativeName>
        <fullName evidence="13">Nucleoside-triphosphate pyrophosphatase</fullName>
        <shortName evidence="13">NTPase</shortName>
    </alternativeName>
    <alternativeName>
        <fullName evidence="13">XTP/dITP diphosphatase</fullName>
    </alternativeName>
</protein>
<comment type="function">
    <text evidence="9">Pyrophosphatase that hydrolyzes the non-canonical purine nucleotides inosine triphosphate (ITP), deoxyinosine triphosphate (dITP) as well as 2'-deoxy-N-6-hydroxylaminopurine triphosphate (dHAPTP) and xanthosine 5'-triphosphate (XTP) to their respective monophosphate derivatives. The enzyme does not distinguish between the deoxy- and ribose forms. Probably excludes non-canonical purines from RNA and DNA precursor pools, thus preventing their incorporation into RNA and DNA and avoiding chromosomal lesions.</text>
</comment>
<dbReference type="PANTHER" id="PTHR11067:SF9">
    <property type="entry name" value="INOSINE TRIPHOSPHATE PYROPHOSPHATASE"/>
    <property type="match status" value="1"/>
</dbReference>
<dbReference type="InterPro" id="IPR027502">
    <property type="entry name" value="ITPase"/>
</dbReference>
<comment type="caution">
    <text evidence="14">The sequence shown here is derived from an EMBL/GenBank/DDBJ whole genome shotgun (WGS) entry which is preliminary data.</text>
</comment>
<evidence type="ECO:0000256" key="3">
    <source>
        <dbReference type="ARBA" id="ARBA00022490"/>
    </source>
</evidence>
<evidence type="ECO:0000256" key="7">
    <source>
        <dbReference type="ARBA" id="ARBA00022842"/>
    </source>
</evidence>
<evidence type="ECO:0000313" key="14">
    <source>
        <dbReference type="EMBL" id="KAJ6218408.1"/>
    </source>
</evidence>
<feature type="binding site" evidence="13">
    <location>
        <position position="50"/>
    </location>
    <ligand>
        <name>ITP</name>
        <dbReference type="ChEBI" id="CHEBI:61402"/>
    </ligand>
</feature>
<dbReference type="GO" id="GO:0009204">
    <property type="term" value="P:deoxyribonucleoside triphosphate catabolic process"/>
    <property type="evidence" value="ECO:0007669"/>
    <property type="project" value="UniProtKB-UniRule"/>
</dbReference>
<dbReference type="HAMAP" id="MF_03148">
    <property type="entry name" value="HAM1_NTPase"/>
    <property type="match status" value="1"/>
</dbReference>
<dbReference type="Pfam" id="PF01725">
    <property type="entry name" value="Ham1p_like"/>
    <property type="match status" value="1"/>
</dbReference>
<dbReference type="GO" id="GO:0005737">
    <property type="term" value="C:cytoplasm"/>
    <property type="evidence" value="ECO:0007669"/>
    <property type="project" value="UniProtKB-SubCell"/>
</dbReference>
<evidence type="ECO:0000256" key="9">
    <source>
        <dbReference type="ARBA" id="ARBA00054940"/>
    </source>
</evidence>
<feature type="binding site" evidence="13">
    <location>
        <position position="163"/>
    </location>
    <ligand>
        <name>ITP</name>
        <dbReference type="ChEBI" id="CHEBI:61402"/>
    </ligand>
</feature>
<sequence length="185" mass="20690">MKRLTIITGNLAKLKEIVDIIGDNVPFEIIHQNIDLPEYQGDIDFIVSEKCKAAAKIVDGPVLVEDTSLCIDCLNGLPGPYVKWFLETIGSIGLYRMVKDWKDKSATAICSVAFCEGPQCDVQVFKGTLRGKIIEPRGNGFGFPCFLPDGFEKTLAEMDDQERNQISHRFKCLNEFRLFLLQLGG</sequence>
<reference evidence="14" key="1">
    <citation type="submission" date="2022-12" db="EMBL/GenBank/DDBJ databases">
        <title>Genome assemblies of Blomia tropicalis.</title>
        <authorList>
            <person name="Cui Y."/>
        </authorList>
    </citation>
    <scope>NUCLEOTIDE SEQUENCE</scope>
    <source>
        <tissue evidence="14">Adult mites</tissue>
    </source>
</reference>
<evidence type="ECO:0000256" key="2">
    <source>
        <dbReference type="ARBA" id="ARBA00008023"/>
    </source>
</evidence>
<dbReference type="AlphaFoldDB" id="A0A9Q0RJU3"/>
<evidence type="ECO:0000256" key="4">
    <source>
        <dbReference type="ARBA" id="ARBA00022723"/>
    </source>
</evidence>
<comment type="subcellular location">
    <subcellularLocation>
        <location evidence="1 13">Cytoplasm</location>
    </subcellularLocation>
</comment>
<comment type="function">
    <text evidence="13">Pyrophosphatase that hydrolyzes non-canonical purine nucleotides such as inosine triphosphate (ITP), deoxyinosine triphosphate (dITP) or xanthosine 5'-triphosphate (XTP) to their respective monophosphate derivatives. The enzyme does not distinguish between the deoxy- and ribose forms. Probably excludes non-canonical purines from RNA and DNA precursor pools, thus preventing their incorporation into RNA and DNA and avoiding chromosomal lesions.</text>
</comment>
<comment type="cofactor">
    <cofactor evidence="13">
        <name>Mg(2+)</name>
        <dbReference type="ChEBI" id="CHEBI:18420"/>
    </cofactor>
    <cofactor evidence="13">
        <name>Mn(2+)</name>
        <dbReference type="ChEBI" id="CHEBI:29035"/>
    </cofactor>
    <text evidence="13">Binds 1 divalent metal cation per subunit; can use either Mg(2+) or Mn(2+).</text>
</comment>
<dbReference type="PANTHER" id="PTHR11067">
    <property type="entry name" value="INOSINE TRIPHOSPHATE PYROPHOSPHATASE/HAM1 PROTEIN"/>
    <property type="match status" value="1"/>
</dbReference>
<feature type="binding site" evidence="13">
    <location>
        <position position="66"/>
    </location>
    <ligand>
        <name>Mg(2+)</name>
        <dbReference type="ChEBI" id="CHEBI:18420"/>
    </ligand>
</feature>
<comment type="subunit">
    <text evidence="13">Homodimer.</text>
</comment>
<dbReference type="FunFam" id="3.90.950.10:FF:000003">
    <property type="entry name" value="Inosine triphosphate pyrophosphatase"/>
    <property type="match status" value="1"/>
</dbReference>
<keyword evidence="5 13" id="KW-0547">Nucleotide-binding</keyword>
<keyword evidence="7 13" id="KW-0460">Magnesium</keyword>
<evidence type="ECO:0000256" key="1">
    <source>
        <dbReference type="ARBA" id="ARBA00004496"/>
    </source>
</evidence>
<dbReference type="OMA" id="YDPIFQP"/>
<dbReference type="GO" id="GO:0036220">
    <property type="term" value="F:ITP diphosphatase activity"/>
    <property type="evidence" value="ECO:0007669"/>
    <property type="project" value="UniProtKB-UniRule"/>
</dbReference>
<dbReference type="EC" id="3.6.1.66" evidence="13"/>
<feature type="binding site" evidence="13">
    <location>
        <begin position="8"/>
        <end position="13"/>
    </location>
    <ligand>
        <name>ITP</name>
        <dbReference type="ChEBI" id="CHEBI:61402"/>
    </ligand>
</feature>
<dbReference type="Gene3D" id="3.90.950.10">
    <property type="match status" value="1"/>
</dbReference>
<keyword evidence="6 13" id="KW-0378">Hydrolase</keyword>
<feature type="binding site" evidence="13">
    <location>
        <begin position="66"/>
        <end position="67"/>
    </location>
    <ligand>
        <name>ITP</name>
        <dbReference type="ChEBI" id="CHEBI:61402"/>
    </ligand>
</feature>
<dbReference type="GO" id="GO:0046872">
    <property type="term" value="F:metal ion binding"/>
    <property type="evidence" value="ECO:0007669"/>
    <property type="project" value="UniProtKB-KW"/>
</dbReference>
<evidence type="ECO:0000256" key="10">
    <source>
        <dbReference type="ARBA" id="ARBA00093218"/>
    </source>
</evidence>
<dbReference type="GO" id="GO:0035870">
    <property type="term" value="F:dITP diphosphatase activity"/>
    <property type="evidence" value="ECO:0007669"/>
    <property type="project" value="UniProtKB-UniRule"/>
</dbReference>
<comment type="catalytic activity">
    <reaction evidence="12">
        <text>N(6)-hydroxy-dATP + H2O = N(6)-hydroxy-dAMP + diphosphate + H(+)</text>
        <dbReference type="Rhea" id="RHEA:83971"/>
        <dbReference type="ChEBI" id="CHEBI:15377"/>
        <dbReference type="ChEBI" id="CHEBI:15378"/>
        <dbReference type="ChEBI" id="CHEBI:33019"/>
        <dbReference type="ChEBI" id="CHEBI:233529"/>
        <dbReference type="ChEBI" id="CHEBI:233530"/>
    </reaction>
    <physiologicalReaction direction="left-to-right" evidence="12">
        <dbReference type="Rhea" id="RHEA:83972"/>
    </physiologicalReaction>
</comment>
<keyword evidence="13" id="KW-0464">Manganese</keyword>
<organism evidence="14 15">
    <name type="scientific">Blomia tropicalis</name>
    <name type="common">Mite</name>
    <dbReference type="NCBI Taxonomy" id="40697"/>
    <lineage>
        <taxon>Eukaryota</taxon>
        <taxon>Metazoa</taxon>
        <taxon>Ecdysozoa</taxon>
        <taxon>Arthropoda</taxon>
        <taxon>Chelicerata</taxon>
        <taxon>Arachnida</taxon>
        <taxon>Acari</taxon>
        <taxon>Acariformes</taxon>
        <taxon>Sarcoptiformes</taxon>
        <taxon>Astigmata</taxon>
        <taxon>Glycyphagoidea</taxon>
        <taxon>Echimyopodidae</taxon>
        <taxon>Blomia</taxon>
    </lineage>
</organism>
<keyword evidence="8 13" id="KW-0546">Nucleotide metabolism</keyword>